<feature type="compositionally biased region" description="Low complexity" evidence="6">
    <location>
        <begin position="376"/>
        <end position="386"/>
    </location>
</feature>
<evidence type="ECO:0000313" key="9">
    <source>
        <dbReference type="Proteomes" id="UP000749559"/>
    </source>
</evidence>
<dbReference type="Pfam" id="PF00536">
    <property type="entry name" value="SAM_1"/>
    <property type="match status" value="1"/>
</dbReference>
<keyword evidence="3" id="KW-0963">Cytoplasm</keyword>
<sequence length="747" mass="81949">MTSSEISMTYDIMKSTHMFRDQVNTVTGWFRAWNECEQTVALFSLLRKISPTQSKFLSQVLKQSLIGCTEVDTLEKEANNPEYISSLCKESKENAVSQLLAHLPLLQPGNTDAKAEYLKILPKILNHSIENATHIEESRQLLSYSLIHPAINSEERSQFTIWLGNLDDWSTSLQGSFYNPASLGGNVTSLAGNTTPSSSSTSQNGTNQEVQSQYMQYFEDPMGLRTGGNGGGSDTHNSTQQLPGSRLNEWQAPGARDSGIMDINGESNLLHPDIGTQITQNAGAPKCALIGANFGGQMREHTPLHMTNSAPTGYPLAGSQGGNQANTHTRLKRTTSTTTPSPLNLSGSSVNDWLNSNSEDSGVRQSKSTGEHAPLSPQSSVTSSGSSDDRQEDVTKNRFVEDGSGMKDVPIWLKGLRLHKYATLFQTLTYEEMLGLTEQFLETQNVTKGARHKIVLSIAKLRERPGLLKQLEKEVIEGGSIKSALTEMRGILQTPIKLYRQPSNETNESADSALPSPTGTEGDGSTIPELDLASRFTRVMGKVCTQLLVSSHTDDECCNLYTQLIDKCINHEAFTQKQKKLLFSWKQQLQKIWQPHPQRYGADNRPKRNSWGTFPRGTGNAPFATNNIQRRLSAHAQPTGQTTWSFGNSKKLIGNSGTGGHTALARNSSFNLAVTRPSSIDEMKKQVTRTHSLPSRANPSSTFYRQPTAPENSATEPEINARLDSLCLSMTAHALGGFDTMDKTSTF</sequence>
<organism evidence="8 9">
    <name type="scientific">Owenia fusiformis</name>
    <name type="common">Polychaete worm</name>
    <dbReference type="NCBI Taxonomy" id="6347"/>
    <lineage>
        <taxon>Eukaryota</taxon>
        <taxon>Metazoa</taxon>
        <taxon>Spiralia</taxon>
        <taxon>Lophotrochozoa</taxon>
        <taxon>Annelida</taxon>
        <taxon>Polychaeta</taxon>
        <taxon>Sedentaria</taxon>
        <taxon>Canalipalpata</taxon>
        <taxon>Sabellida</taxon>
        <taxon>Oweniida</taxon>
        <taxon>Oweniidae</taxon>
        <taxon>Owenia</taxon>
    </lineage>
</organism>
<feature type="compositionally biased region" description="Low complexity" evidence="6">
    <location>
        <begin position="192"/>
        <end position="208"/>
    </location>
</feature>
<feature type="region of interest" description="Disordered" evidence="6">
    <location>
        <begin position="304"/>
        <end position="401"/>
    </location>
</feature>
<evidence type="ECO:0000256" key="1">
    <source>
        <dbReference type="ARBA" id="ARBA00004496"/>
    </source>
</evidence>
<keyword evidence="5" id="KW-0694">RNA-binding</keyword>
<feature type="region of interest" description="Disordered" evidence="6">
    <location>
        <begin position="597"/>
        <end position="624"/>
    </location>
</feature>
<name>A0A8S4PLH5_OWEFU</name>
<dbReference type="Gene3D" id="1.25.40.170">
    <property type="entry name" value="Smaug, PHAT domain"/>
    <property type="match status" value="1"/>
</dbReference>
<dbReference type="InterPro" id="IPR058599">
    <property type="entry name" value="PHAT_Smg/ZCCHC2-like"/>
</dbReference>
<dbReference type="EMBL" id="CAIIXF020000008">
    <property type="protein sequence ID" value="CAH1792402.1"/>
    <property type="molecule type" value="Genomic_DNA"/>
</dbReference>
<dbReference type="InterPro" id="IPR013761">
    <property type="entry name" value="SAM/pointed_sf"/>
</dbReference>
<dbReference type="SUPFAM" id="SSF47769">
    <property type="entry name" value="SAM/Pointed domain"/>
    <property type="match status" value="1"/>
</dbReference>
<feature type="compositionally biased region" description="Polar residues" evidence="6">
    <location>
        <begin position="502"/>
        <end position="519"/>
    </location>
</feature>
<comment type="similarity">
    <text evidence="2">Belongs to the SMAUG family.</text>
</comment>
<dbReference type="SMART" id="SM00454">
    <property type="entry name" value="SAM"/>
    <property type="match status" value="1"/>
</dbReference>
<proteinExistence type="inferred from homology"/>
<dbReference type="InterPro" id="IPR050897">
    <property type="entry name" value="SMAUG/VTS1_RNA-bind"/>
</dbReference>
<dbReference type="InterPro" id="IPR037093">
    <property type="entry name" value="PHAT_dom_sf"/>
</dbReference>
<dbReference type="Pfam" id="PF26034">
    <property type="entry name" value="PHAT_SMAUG"/>
    <property type="match status" value="1"/>
</dbReference>
<feature type="region of interest" description="Disordered" evidence="6">
    <location>
        <begin position="502"/>
        <end position="528"/>
    </location>
</feature>
<dbReference type="OrthoDB" id="2155283at2759"/>
<feature type="compositionally biased region" description="Polar residues" evidence="6">
    <location>
        <begin position="350"/>
        <end position="368"/>
    </location>
</feature>
<reference evidence="8" key="1">
    <citation type="submission" date="2022-03" db="EMBL/GenBank/DDBJ databases">
        <authorList>
            <person name="Martin C."/>
        </authorList>
    </citation>
    <scope>NUCLEOTIDE SEQUENCE</scope>
</reference>
<dbReference type="PANTHER" id="PTHR12515:SF5">
    <property type="entry name" value="PROTEIN SMAUG"/>
    <property type="match status" value="1"/>
</dbReference>
<dbReference type="GO" id="GO:0000289">
    <property type="term" value="P:nuclear-transcribed mRNA poly(A) tail shortening"/>
    <property type="evidence" value="ECO:0007669"/>
    <property type="project" value="TreeGrafter"/>
</dbReference>
<gene>
    <name evidence="8" type="ORF">OFUS_LOCUS17365</name>
</gene>
<dbReference type="AlphaFoldDB" id="A0A8S4PLH5"/>
<keyword evidence="9" id="KW-1185">Reference proteome</keyword>
<dbReference type="InterPro" id="IPR001660">
    <property type="entry name" value="SAM"/>
</dbReference>
<evidence type="ECO:0000256" key="6">
    <source>
        <dbReference type="SAM" id="MobiDB-lite"/>
    </source>
</evidence>
<feature type="region of interest" description="Disordered" evidence="6">
    <location>
        <begin position="220"/>
        <end position="244"/>
    </location>
</feature>
<feature type="compositionally biased region" description="Polar residues" evidence="6">
    <location>
        <begin position="689"/>
        <end position="715"/>
    </location>
</feature>
<evidence type="ECO:0000259" key="7">
    <source>
        <dbReference type="SMART" id="SM00454"/>
    </source>
</evidence>
<feature type="domain" description="SAM" evidence="7">
    <location>
        <begin position="401"/>
        <end position="464"/>
    </location>
</feature>
<evidence type="ECO:0000313" key="8">
    <source>
        <dbReference type="EMBL" id="CAH1792402.1"/>
    </source>
</evidence>
<feature type="region of interest" description="Disordered" evidence="6">
    <location>
        <begin position="189"/>
        <end position="208"/>
    </location>
</feature>
<protein>
    <recommendedName>
        <fullName evidence="7">SAM domain-containing protein</fullName>
    </recommendedName>
</protein>
<dbReference type="InterPro" id="IPR037634">
    <property type="entry name" value="Smaug_SAM"/>
</dbReference>
<dbReference type="PANTHER" id="PTHR12515">
    <property type="entry name" value="STERILE ALPHA MOTIF DOMAIN CONTAINING PROTEIN 4-RELATED"/>
    <property type="match status" value="1"/>
</dbReference>
<feature type="compositionally biased region" description="Basic and acidic residues" evidence="6">
    <location>
        <begin position="387"/>
        <end position="401"/>
    </location>
</feature>
<feature type="region of interest" description="Disordered" evidence="6">
    <location>
        <begin position="688"/>
        <end position="717"/>
    </location>
</feature>
<dbReference type="GO" id="GO:0000932">
    <property type="term" value="C:P-body"/>
    <property type="evidence" value="ECO:0007669"/>
    <property type="project" value="TreeGrafter"/>
</dbReference>
<dbReference type="FunFam" id="1.10.150.50:FF:000013">
    <property type="entry name" value="Protein Smaug homolog 1 isoform 2"/>
    <property type="match status" value="1"/>
</dbReference>
<feature type="compositionally biased region" description="Low complexity" evidence="6">
    <location>
        <begin position="334"/>
        <end position="349"/>
    </location>
</feature>
<evidence type="ECO:0000256" key="4">
    <source>
        <dbReference type="ARBA" id="ARBA00022491"/>
    </source>
</evidence>
<feature type="compositionally biased region" description="Polar residues" evidence="6">
    <location>
        <begin position="234"/>
        <end position="243"/>
    </location>
</feature>
<dbReference type="Gene3D" id="1.10.150.50">
    <property type="entry name" value="Transcription Factor, Ets-1"/>
    <property type="match status" value="1"/>
</dbReference>
<evidence type="ECO:0000256" key="3">
    <source>
        <dbReference type="ARBA" id="ARBA00022490"/>
    </source>
</evidence>
<evidence type="ECO:0000256" key="5">
    <source>
        <dbReference type="ARBA" id="ARBA00022884"/>
    </source>
</evidence>
<comment type="caution">
    <text evidence="8">The sequence shown here is derived from an EMBL/GenBank/DDBJ whole genome shotgun (WGS) entry which is preliminary data.</text>
</comment>
<dbReference type="Proteomes" id="UP000749559">
    <property type="component" value="Unassembled WGS sequence"/>
</dbReference>
<evidence type="ECO:0000256" key="2">
    <source>
        <dbReference type="ARBA" id="ARBA00008232"/>
    </source>
</evidence>
<keyword evidence="4" id="KW-0678">Repressor</keyword>
<dbReference type="CDD" id="cd09557">
    <property type="entry name" value="SAM_Smaug"/>
    <property type="match status" value="1"/>
</dbReference>
<comment type="subcellular location">
    <subcellularLocation>
        <location evidence="1">Cytoplasm</location>
    </subcellularLocation>
</comment>
<dbReference type="GO" id="GO:0003729">
    <property type="term" value="F:mRNA binding"/>
    <property type="evidence" value="ECO:0007669"/>
    <property type="project" value="TreeGrafter"/>
</dbReference>
<accession>A0A8S4PLH5</accession>
<dbReference type="GO" id="GO:0030371">
    <property type="term" value="F:translation repressor activity"/>
    <property type="evidence" value="ECO:0007669"/>
    <property type="project" value="InterPro"/>
</dbReference>